<proteinExistence type="predicted"/>
<accession>A0A0L0FIC2</accession>
<dbReference type="eggNOG" id="KOG1455">
    <property type="taxonomic scope" value="Eukaryota"/>
</dbReference>
<evidence type="ECO:0000313" key="2">
    <source>
        <dbReference type="EMBL" id="KNC76524.1"/>
    </source>
</evidence>
<sequence>MVWPFASDNVVDPKYENTTEYFKNAEGLYLYYQVHQAVEVAKANVLLIHGLGEHCGAPQWQKRLIPTLTKAGFRCALYDQQGHGRSQGHSTAYTHDIQNLVNDAKQFTEMIIAKESAGSKIPTVILGHSMGGLITFEVVRENPDLYDMAIINGGAFFIDPKVLTPTLNVLSTVLSKVAPKMALPDAIDLAKLSRNPNVEEYAKNDTLRYNGGLRSRTARSILDRIGVVTKKMASFKTPVYFSHGEKDLICSPQGTKAVYEGCGSEDKTLKIWDEMLHEVFEDPDSDLVLESIVEFINKRI</sequence>
<dbReference type="SUPFAM" id="SSF53474">
    <property type="entry name" value="alpha/beta-Hydrolases"/>
    <property type="match status" value="1"/>
</dbReference>
<name>A0A0L0FIC2_9EUKA</name>
<dbReference type="EMBL" id="KQ243066">
    <property type="protein sequence ID" value="KNC76524.1"/>
    <property type="molecule type" value="Genomic_DNA"/>
</dbReference>
<dbReference type="RefSeq" id="XP_014150426.1">
    <property type="nucleotide sequence ID" value="XM_014294951.1"/>
</dbReference>
<organism evidence="2 3">
    <name type="scientific">Sphaeroforma arctica JP610</name>
    <dbReference type="NCBI Taxonomy" id="667725"/>
    <lineage>
        <taxon>Eukaryota</taxon>
        <taxon>Ichthyosporea</taxon>
        <taxon>Ichthyophonida</taxon>
        <taxon>Sphaeroforma</taxon>
    </lineage>
</organism>
<evidence type="ECO:0000313" key="3">
    <source>
        <dbReference type="Proteomes" id="UP000054560"/>
    </source>
</evidence>
<dbReference type="Pfam" id="PF12146">
    <property type="entry name" value="Hydrolase_4"/>
    <property type="match status" value="1"/>
</dbReference>
<dbReference type="InterPro" id="IPR029058">
    <property type="entry name" value="AB_hydrolase_fold"/>
</dbReference>
<protein>
    <recommendedName>
        <fullName evidence="1">Serine aminopeptidase S33 domain-containing protein</fullName>
    </recommendedName>
</protein>
<dbReference type="Gene3D" id="3.40.50.1820">
    <property type="entry name" value="alpha/beta hydrolase"/>
    <property type="match status" value="1"/>
</dbReference>
<dbReference type="GeneID" id="25911484"/>
<dbReference type="InterPro" id="IPR051044">
    <property type="entry name" value="MAG_DAG_Lipase"/>
</dbReference>
<evidence type="ECO:0000259" key="1">
    <source>
        <dbReference type="Pfam" id="PF12146"/>
    </source>
</evidence>
<keyword evidence="3" id="KW-1185">Reference proteome</keyword>
<dbReference type="STRING" id="667725.A0A0L0FIC2"/>
<gene>
    <name evidence="2" type="ORF">SARC_10980</name>
</gene>
<reference evidence="2 3" key="1">
    <citation type="submission" date="2011-02" db="EMBL/GenBank/DDBJ databases">
        <title>The Genome Sequence of Sphaeroforma arctica JP610.</title>
        <authorList>
            <consortium name="The Broad Institute Genome Sequencing Platform"/>
            <person name="Russ C."/>
            <person name="Cuomo C."/>
            <person name="Young S.K."/>
            <person name="Zeng Q."/>
            <person name="Gargeya S."/>
            <person name="Alvarado L."/>
            <person name="Berlin A."/>
            <person name="Chapman S.B."/>
            <person name="Chen Z."/>
            <person name="Freedman E."/>
            <person name="Gellesch M."/>
            <person name="Goldberg J."/>
            <person name="Griggs A."/>
            <person name="Gujja S."/>
            <person name="Heilman E."/>
            <person name="Heiman D."/>
            <person name="Howarth C."/>
            <person name="Mehta T."/>
            <person name="Neiman D."/>
            <person name="Pearson M."/>
            <person name="Roberts A."/>
            <person name="Saif S."/>
            <person name="Shea T."/>
            <person name="Shenoy N."/>
            <person name="Sisk P."/>
            <person name="Stolte C."/>
            <person name="Sykes S."/>
            <person name="White J."/>
            <person name="Yandava C."/>
            <person name="Burger G."/>
            <person name="Gray M.W."/>
            <person name="Holland P.W.H."/>
            <person name="King N."/>
            <person name="Lang F.B.F."/>
            <person name="Roger A.J."/>
            <person name="Ruiz-Trillo I."/>
            <person name="Haas B."/>
            <person name="Nusbaum C."/>
            <person name="Birren B."/>
        </authorList>
    </citation>
    <scope>NUCLEOTIDE SEQUENCE [LARGE SCALE GENOMIC DNA]</scope>
    <source>
        <strain evidence="2 3">JP610</strain>
    </source>
</reference>
<dbReference type="InterPro" id="IPR022742">
    <property type="entry name" value="Hydrolase_4"/>
</dbReference>
<dbReference type="OrthoDB" id="2498029at2759"/>
<feature type="domain" description="Serine aminopeptidase S33" evidence="1">
    <location>
        <begin position="41"/>
        <end position="284"/>
    </location>
</feature>
<dbReference type="Proteomes" id="UP000054560">
    <property type="component" value="Unassembled WGS sequence"/>
</dbReference>
<dbReference type="AlphaFoldDB" id="A0A0L0FIC2"/>
<dbReference type="PANTHER" id="PTHR11614">
    <property type="entry name" value="PHOSPHOLIPASE-RELATED"/>
    <property type="match status" value="1"/>
</dbReference>